<keyword evidence="1" id="KW-0472">Membrane</keyword>
<organism evidence="2 3">
    <name type="scientific">Aeribacillus alveayuensis</name>
    <dbReference type="NCBI Taxonomy" id="279215"/>
    <lineage>
        <taxon>Bacteria</taxon>
        <taxon>Bacillati</taxon>
        <taxon>Bacillota</taxon>
        <taxon>Bacilli</taxon>
        <taxon>Bacillales</taxon>
        <taxon>Bacillaceae</taxon>
        <taxon>Aeribacillus</taxon>
    </lineage>
</organism>
<evidence type="ECO:0000313" key="2">
    <source>
        <dbReference type="EMBL" id="MDQ0162459.1"/>
    </source>
</evidence>
<keyword evidence="3" id="KW-1185">Reference proteome</keyword>
<dbReference type="EMBL" id="JAUSTR010000004">
    <property type="protein sequence ID" value="MDQ0162459.1"/>
    <property type="molecule type" value="Genomic_DNA"/>
</dbReference>
<keyword evidence="1" id="KW-0812">Transmembrane</keyword>
<feature type="transmembrane region" description="Helical" evidence="1">
    <location>
        <begin position="39"/>
        <end position="58"/>
    </location>
</feature>
<accession>A0ABT9VNA4</accession>
<evidence type="ECO:0000313" key="3">
    <source>
        <dbReference type="Proteomes" id="UP001225646"/>
    </source>
</evidence>
<comment type="caution">
    <text evidence="2">The sequence shown here is derived from an EMBL/GenBank/DDBJ whole genome shotgun (WGS) entry which is preliminary data.</text>
</comment>
<keyword evidence="1" id="KW-1133">Transmembrane helix</keyword>
<protein>
    <submittedName>
        <fullName evidence="2">Uncharacterized protein</fullName>
    </submittedName>
</protein>
<reference evidence="2 3" key="1">
    <citation type="submission" date="2023-07" db="EMBL/GenBank/DDBJ databases">
        <title>Genomic Encyclopedia of Type Strains, Phase IV (KMG-IV): sequencing the most valuable type-strain genomes for metagenomic binning, comparative biology and taxonomic classification.</title>
        <authorList>
            <person name="Goeker M."/>
        </authorList>
    </citation>
    <scope>NUCLEOTIDE SEQUENCE [LARGE SCALE GENOMIC DNA]</scope>
    <source>
        <strain evidence="2 3">DSM 19092</strain>
    </source>
</reference>
<gene>
    <name evidence="2" type="ORF">J2S06_001536</name>
</gene>
<dbReference type="Proteomes" id="UP001225646">
    <property type="component" value="Unassembled WGS sequence"/>
</dbReference>
<evidence type="ECO:0000256" key="1">
    <source>
        <dbReference type="SAM" id="Phobius"/>
    </source>
</evidence>
<proteinExistence type="predicted"/>
<dbReference type="RefSeq" id="WP_419151884.1">
    <property type="nucleotide sequence ID" value="NZ_JAUSTR010000004.1"/>
</dbReference>
<name>A0ABT9VNA4_9BACI</name>
<sequence length="66" mass="7554">MKVIQSAYNSLSDKKNIQPDVEYYYGSDKINLFDQTGSILIGFFVFFFVFIIGGISFLQERTQGTL</sequence>